<accession>A0A371E197</accession>
<gene>
    <name evidence="2" type="ORF">CR513_62115</name>
</gene>
<comment type="caution">
    <text evidence="2">The sequence shown here is derived from an EMBL/GenBank/DDBJ whole genome shotgun (WGS) entry which is preliminary data.</text>
</comment>
<proteinExistence type="predicted"/>
<feature type="non-terminal residue" evidence="2">
    <location>
        <position position="1"/>
    </location>
</feature>
<evidence type="ECO:0000313" key="2">
    <source>
        <dbReference type="EMBL" id="RDX58565.1"/>
    </source>
</evidence>
<protein>
    <submittedName>
        <fullName evidence="2">Uncharacterized protein</fullName>
    </submittedName>
</protein>
<name>A0A371E197_MUCPR</name>
<dbReference type="AlphaFoldDB" id="A0A371E197"/>
<sequence>MGNISSIVVLEVVSASTPAFTCVAALMISEPMSVSFGFTEGWKVPNPERSITHNCWIFPHRPDISWDRRGRNGIERLICSGHLSSFVQGWDEMKIGGCDNLRTLQVKVHSERGPKIGGHGKGCDRSQDRNRDRSKQSNQSRGKWATPTEAPS</sequence>
<feature type="compositionally biased region" description="Basic and acidic residues" evidence="1">
    <location>
        <begin position="121"/>
        <end position="135"/>
    </location>
</feature>
<keyword evidence="3" id="KW-1185">Reference proteome</keyword>
<feature type="region of interest" description="Disordered" evidence="1">
    <location>
        <begin position="110"/>
        <end position="152"/>
    </location>
</feature>
<reference evidence="2" key="1">
    <citation type="submission" date="2018-05" db="EMBL/GenBank/DDBJ databases">
        <title>Draft genome of Mucuna pruriens seed.</title>
        <authorList>
            <person name="Nnadi N.E."/>
            <person name="Vos R."/>
            <person name="Hasami M.H."/>
            <person name="Devisetty U.K."/>
            <person name="Aguiy J.C."/>
        </authorList>
    </citation>
    <scope>NUCLEOTIDE SEQUENCE [LARGE SCALE GENOMIC DNA]</scope>
    <source>
        <strain evidence="2">JCA_2017</strain>
    </source>
</reference>
<organism evidence="2 3">
    <name type="scientific">Mucuna pruriens</name>
    <name type="common">Velvet bean</name>
    <name type="synonym">Dolichos pruriens</name>
    <dbReference type="NCBI Taxonomy" id="157652"/>
    <lineage>
        <taxon>Eukaryota</taxon>
        <taxon>Viridiplantae</taxon>
        <taxon>Streptophyta</taxon>
        <taxon>Embryophyta</taxon>
        <taxon>Tracheophyta</taxon>
        <taxon>Spermatophyta</taxon>
        <taxon>Magnoliopsida</taxon>
        <taxon>eudicotyledons</taxon>
        <taxon>Gunneridae</taxon>
        <taxon>Pentapetalae</taxon>
        <taxon>rosids</taxon>
        <taxon>fabids</taxon>
        <taxon>Fabales</taxon>
        <taxon>Fabaceae</taxon>
        <taxon>Papilionoideae</taxon>
        <taxon>50 kb inversion clade</taxon>
        <taxon>NPAAA clade</taxon>
        <taxon>indigoferoid/millettioid clade</taxon>
        <taxon>Phaseoleae</taxon>
        <taxon>Mucuna</taxon>
    </lineage>
</organism>
<dbReference type="Proteomes" id="UP000257109">
    <property type="component" value="Unassembled WGS sequence"/>
</dbReference>
<evidence type="ECO:0000256" key="1">
    <source>
        <dbReference type="SAM" id="MobiDB-lite"/>
    </source>
</evidence>
<evidence type="ECO:0000313" key="3">
    <source>
        <dbReference type="Proteomes" id="UP000257109"/>
    </source>
</evidence>
<dbReference type="EMBL" id="QJKJ01017361">
    <property type="protein sequence ID" value="RDX58565.1"/>
    <property type="molecule type" value="Genomic_DNA"/>
</dbReference>